<feature type="region of interest" description="Disordered" evidence="1">
    <location>
        <begin position="47"/>
        <end position="149"/>
    </location>
</feature>
<name>A0A6A7AC34_9PLEO</name>
<evidence type="ECO:0000256" key="1">
    <source>
        <dbReference type="SAM" id="MobiDB-lite"/>
    </source>
</evidence>
<dbReference type="EMBL" id="MU006219">
    <property type="protein sequence ID" value="KAF2830703.1"/>
    <property type="molecule type" value="Genomic_DNA"/>
</dbReference>
<organism evidence="2 3">
    <name type="scientific">Ophiobolus disseminans</name>
    <dbReference type="NCBI Taxonomy" id="1469910"/>
    <lineage>
        <taxon>Eukaryota</taxon>
        <taxon>Fungi</taxon>
        <taxon>Dikarya</taxon>
        <taxon>Ascomycota</taxon>
        <taxon>Pezizomycotina</taxon>
        <taxon>Dothideomycetes</taxon>
        <taxon>Pleosporomycetidae</taxon>
        <taxon>Pleosporales</taxon>
        <taxon>Pleosporineae</taxon>
        <taxon>Phaeosphaeriaceae</taxon>
        <taxon>Ophiobolus</taxon>
    </lineage>
</organism>
<sequence>MASADRENCTSTSERAGRLGRGHSICRLAALFTICAAVVQVRYRRVQPDGGFPSLPAMTPQVARIGRSDGPQDHSPPSPHLPPPDAIQRRRTATKVPSQLPDAAERGSRDLSPPGMHSGSETGCASRPLSRHANPASANDKDNAYNRCS</sequence>
<evidence type="ECO:0000313" key="3">
    <source>
        <dbReference type="Proteomes" id="UP000799424"/>
    </source>
</evidence>
<accession>A0A6A7AC34</accession>
<feature type="compositionally biased region" description="Pro residues" evidence="1">
    <location>
        <begin position="74"/>
        <end position="85"/>
    </location>
</feature>
<evidence type="ECO:0000313" key="2">
    <source>
        <dbReference type="EMBL" id="KAF2830703.1"/>
    </source>
</evidence>
<keyword evidence="3" id="KW-1185">Reference proteome</keyword>
<dbReference type="AlphaFoldDB" id="A0A6A7AC34"/>
<protein>
    <submittedName>
        <fullName evidence="2">Uncharacterized protein</fullName>
    </submittedName>
</protein>
<reference evidence="2" key="1">
    <citation type="journal article" date="2020" name="Stud. Mycol.">
        <title>101 Dothideomycetes genomes: a test case for predicting lifestyles and emergence of pathogens.</title>
        <authorList>
            <person name="Haridas S."/>
            <person name="Albert R."/>
            <person name="Binder M."/>
            <person name="Bloem J."/>
            <person name="Labutti K."/>
            <person name="Salamov A."/>
            <person name="Andreopoulos B."/>
            <person name="Baker S."/>
            <person name="Barry K."/>
            <person name="Bills G."/>
            <person name="Bluhm B."/>
            <person name="Cannon C."/>
            <person name="Castanera R."/>
            <person name="Culley D."/>
            <person name="Daum C."/>
            <person name="Ezra D."/>
            <person name="Gonzalez J."/>
            <person name="Henrissat B."/>
            <person name="Kuo A."/>
            <person name="Liang C."/>
            <person name="Lipzen A."/>
            <person name="Lutzoni F."/>
            <person name="Magnuson J."/>
            <person name="Mondo S."/>
            <person name="Nolan M."/>
            <person name="Ohm R."/>
            <person name="Pangilinan J."/>
            <person name="Park H.-J."/>
            <person name="Ramirez L."/>
            <person name="Alfaro M."/>
            <person name="Sun H."/>
            <person name="Tritt A."/>
            <person name="Yoshinaga Y."/>
            <person name="Zwiers L.-H."/>
            <person name="Turgeon B."/>
            <person name="Goodwin S."/>
            <person name="Spatafora J."/>
            <person name="Crous P."/>
            <person name="Grigoriev I."/>
        </authorList>
    </citation>
    <scope>NUCLEOTIDE SEQUENCE</scope>
    <source>
        <strain evidence="2">CBS 113818</strain>
    </source>
</reference>
<feature type="compositionally biased region" description="Basic and acidic residues" evidence="1">
    <location>
        <begin position="139"/>
        <end position="149"/>
    </location>
</feature>
<proteinExistence type="predicted"/>
<gene>
    <name evidence="2" type="ORF">CC86DRAFT_453067</name>
</gene>
<dbReference type="Proteomes" id="UP000799424">
    <property type="component" value="Unassembled WGS sequence"/>
</dbReference>